<feature type="domain" description="Endonuclease/exonuclease/phosphatase" evidence="1">
    <location>
        <begin position="6"/>
        <end position="163"/>
    </location>
</feature>
<dbReference type="EMBL" id="MN739449">
    <property type="protein sequence ID" value="QHT05058.1"/>
    <property type="molecule type" value="Genomic_DNA"/>
</dbReference>
<evidence type="ECO:0000313" key="2">
    <source>
        <dbReference type="EMBL" id="QHT05058.1"/>
    </source>
</evidence>
<accession>A0A6C0CKC7</accession>
<dbReference type="PANTHER" id="PTHR16320:SF23">
    <property type="entry name" value="SPHINGOMYELINASE C 1"/>
    <property type="match status" value="1"/>
</dbReference>
<dbReference type="Pfam" id="PF03372">
    <property type="entry name" value="Exo_endo_phos"/>
    <property type="match status" value="1"/>
</dbReference>
<name>A0A6C0CKC7_9ZZZZ</name>
<dbReference type="AlphaFoldDB" id="A0A6C0CKC7"/>
<evidence type="ECO:0000259" key="1">
    <source>
        <dbReference type="Pfam" id="PF03372"/>
    </source>
</evidence>
<sequence>MKILVYNVQMASTWYARNGQDIRSRVIVEKIIKERAKFDCIVLCEVFQNAALAYMVKHLQPHFPHFTRLPKKAFTVVSGGIVFMSKKPFVSSDFMHYTNAVREERLASKGALWIKFKSYSIVATHPQSWDREESTRIQQFQTVLNWIKDYKNPIIIVGDLNVDFFNPPETFKRMVEQLPTVTSKLQFSQSQMNAMRGNDGSASKNDCGEQYYCNVCDSESNKDSMCKMVCAEKPVEPTFCPCCPDQLIDYGFIPKDHPKAKRLELQVLAWKADRHMVFPTWMLGQFTMPKLRTTDMSDHYPVLIHWKYYFSVTINKR</sequence>
<dbReference type="InterPro" id="IPR036691">
    <property type="entry name" value="Endo/exonu/phosph_ase_sf"/>
</dbReference>
<dbReference type="Gene3D" id="3.60.10.10">
    <property type="entry name" value="Endonuclease/exonuclease/phosphatase"/>
    <property type="match status" value="1"/>
</dbReference>
<dbReference type="InterPro" id="IPR005135">
    <property type="entry name" value="Endo/exonuclease/phosphatase"/>
</dbReference>
<proteinExistence type="predicted"/>
<dbReference type="InterPro" id="IPR038772">
    <property type="entry name" value="Sph/SMPD2-like"/>
</dbReference>
<dbReference type="GO" id="GO:0004767">
    <property type="term" value="F:sphingomyelin phosphodiesterase activity"/>
    <property type="evidence" value="ECO:0007669"/>
    <property type="project" value="InterPro"/>
</dbReference>
<dbReference type="SUPFAM" id="SSF56219">
    <property type="entry name" value="DNase I-like"/>
    <property type="match status" value="1"/>
</dbReference>
<reference evidence="2" key="1">
    <citation type="journal article" date="2020" name="Nature">
        <title>Giant virus diversity and host interactions through global metagenomics.</title>
        <authorList>
            <person name="Schulz F."/>
            <person name="Roux S."/>
            <person name="Paez-Espino D."/>
            <person name="Jungbluth S."/>
            <person name="Walsh D.A."/>
            <person name="Denef V.J."/>
            <person name="McMahon K.D."/>
            <person name="Konstantinidis K.T."/>
            <person name="Eloe-Fadrosh E.A."/>
            <person name="Kyrpides N.C."/>
            <person name="Woyke T."/>
        </authorList>
    </citation>
    <scope>NUCLEOTIDE SEQUENCE</scope>
    <source>
        <strain evidence="2">GVMAG-M-3300021354-14</strain>
    </source>
</reference>
<dbReference type="PANTHER" id="PTHR16320">
    <property type="entry name" value="SPHINGOMYELINASE FAMILY MEMBER"/>
    <property type="match status" value="1"/>
</dbReference>
<protein>
    <recommendedName>
        <fullName evidence="1">Endonuclease/exonuclease/phosphatase domain-containing protein</fullName>
    </recommendedName>
</protein>
<organism evidence="2">
    <name type="scientific">viral metagenome</name>
    <dbReference type="NCBI Taxonomy" id="1070528"/>
    <lineage>
        <taxon>unclassified sequences</taxon>
        <taxon>metagenomes</taxon>
        <taxon>organismal metagenomes</taxon>
    </lineage>
</organism>